<sequence length="300" mass="32561">MSTTAGDPATGGFRRHRIPVGLSTASVWPQPVEAAFGLAADLGYDGVELMVWADQISQDPAAVRRLARSHGVPVLAVHAPCLLITQRVWSADPEERLRRAVSAAEDLGATTVVVHPPFRWQRRYADGFADLVEELYQSSGIAVAVENMFPLRPPNPRRFGARMQAARLRPMAAPAPLQVSAFRPSPDPTDQGHRHYTLDLSHTAAAHVDAMELAARMGTGLRHVHLADGSGLAKDQHLLPGRGKQPCGLLCEHLAQSDFDGTVVIEVNTRKARTPEDRAAELAEALAFARLHLFRGSLAR</sequence>
<dbReference type="Gene3D" id="3.20.20.150">
    <property type="entry name" value="Divalent-metal-dependent TIM barrel enzymes"/>
    <property type="match status" value="1"/>
</dbReference>
<dbReference type="InterPro" id="IPR036237">
    <property type="entry name" value="Xyl_isomerase-like_sf"/>
</dbReference>
<keyword evidence="2" id="KW-1185">Reference proteome</keyword>
<dbReference type="PANTHER" id="PTHR12110">
    <property type="entry name" value="HYDROXYPYRUVATE ISOMERASE"/>
    <property type="match status" value="1"/>
</dbReference>
<dbReference type="RefSeq" id="WP_245856516.1">
    <property type="nucleotide sequence ID" value="NZ_CP022521.1"/>
</dbReference>
<dbReference type="SUPFAM" id="SSF51658">
    <property type="entry name" value="Xylose isomerase-like"/>
    <property type="match status" value="1"/>
</dbReference>
<dbReference type="AlphaFoldDB" id="A0A221VX76"/>
<dbReference type="InterPro" id="IPR050312">
    <property type="entry name" value="IolE/XylAMocC-like"/>
</dbReference>
<protein>
    <submittedName>
        <fullName evidence="1">Fructoselysine 3-epimerase</fullName>
    </submittedName>
</protein>
<dbReference type="InterPro" id="IPR013022">
    <property type="entry name" value="Xyl_isomerase-like_TIM-brl"/>
</dbReference>
<proteinExistence type="predicted"/>
<organism evidence="1 2">
    <name type="scientific">Actinoalloteichus hoggarensis</name>
    <dbReference type="NCBI Taxonomy" id="1470176"/>
    <lineage>
        <taxon>Bacteria</taxon>
        <taxon>Bacillati</taxon>
        <taxon>Actinomycetota</taxon>
        <taxon>Actinomycetes</taxon>
        <taxon>Pseudonocardiales</taxon>
        <taxon>Pseudonocardiaceae</taxon>
        <taxon>Actinoalloteichus</taxon>
    </lineage>
</organism>
<dbReference type="PANTHER" id="PTHR12110:SF47">
    <property type="match status" value="1"/>
</dbReference>
<dbReference type="Pfam" id="PF01261">
    <property type="entry name" value="AP_endonuc_2"/>
    <property type="match status" value="2"/>
</dbReference>
<name>A0A221VX76_9PSEU</name>
<gene>
    <name evidence="1" type="ORF">AHOG_02200</name>
</gene>
<dbReference type="KEGG" id="ahg:AHOG_02200"/>
<dbReference type="Proteomes" id="UP000204221">
    <property type="component" value="Chromosome"/>
</dbReference>
<evidence type="ECO:0000313" key="2">
    <source>
        <dbReference type="Proteomes" id="UP000204221"/>
    </source>
</evidence>
<evidence type="ECO:0000313" key="1">
    <source>
        <dbReference type="EMBL" id="ASO18104.1"/>
    </source>
</evidence>
<accession>A0A221VX76</accession>
<reference evidence="1 2" key="1">
    <citation type="submission" date="2017-07" db="EMBL/GenBank/DDBJ databases">
        <title>Complete genome sequence of Actinoalloteichus hoggarensis DSM 45943, type strain of Actinoalloteichus hoggarensis.</title>
        <authorList>
            <person name="Ruckert C."/>
            <person name="Nouioui I."/>
            <person name="Willmese J."/>
            <person name="van Wezel G."/>
            <person name="Klenk H.-P."/>
            <person name="Kalinowski J."/>
            <person name="Zotchev S.B."/>
        </authorList>
    </citation>
    <scope>NUCLEOTIDE SEQUENCE [LARGE SCALE GENOMIC DNA]</scope>
    <source>
        <strain evidence="1 2">DSM 45943</strain>
    </source>
</reference>
<dbReference type="EMBL" id="CP022521">
    <property type="protein sequence ID" value="ASO18104.1"/>
    <property type="molecule type" value="Genomic_DNA"/>
</dbReference>